<feature type="domain" description="GPI ethanolamine phosphate transferase 1 C-terminal" evidence="13">
    <location>
        <begin position="418"/>
        <end position="866"/>
    </location>
</feature>
<keyword evidence="6 12" id="KW-0808">Transferase</keyword>
<dbReference type="Pfam" id="PF04987">
    <property type="entry name" value="PigN"/>
    <property type="match status" value="1"/>
</dbReference>
<dbReference type="RefSeq" id="XP_016974499.2">
    <property type="nucleotide sequence ID" value="XM_017119010.2"/>
</dbReference>
<keyword evidence="11" id="KW-0325">Glycoprotein</keyword>
<protein>
    <recommendedName>
        <fullName evidence="4 12">GPI ethanolamine phosphate transferase 1</fullName>
        <ecNumber evidence="12">2.-.-.-</ecNumber>
    </recommendedName>
</protein>
<comment type="similarity">
    <text evidence="3 12">Belongs to the PIGG/PIGN/PIGO family. PIGN subfamily.</text>
</comment>
<comment type="function">
    <text evidence="12">Ethanolamine phosphate transferase involved in glycosylphosphatidylinositol-anchor biosynthesis. Transfers ethanolamine phosphate to the first alpha-1,4-linked mannose of the glycosylphosphatidylinositol precursor of GPI-anchor.</text>
</comment>
<feature type="transmembrane region" description="Helical" evidence="12">
    <location>
        <begin position="427"/>
        <end position="451"/>
    </location>
</feature>
<feature type="transmembrane region" description="Helical" evidence="12">
    <location>
        <begin position="529"/>
        <end position="553"/>
    </location>
</feature>
<dbReference type="CDD" id="cd16020">
    <property type="entry name" value="GPI_EPT_1"/>
    <property type="match status" value="1"/>
</dbReference>
<dbReference type="InterPro" id="IPR037671">
    <property type="entry name" value="PIGN_N"/>
</dbReference>
<dbReference type="RefSeq" id="XP_016974499.1">
    <property type="nucleotide sequence ID" value="XM_017119010.1"/>
</dbReference>
<comment type="pathway">
    <text evidence="2 12">Glycolipid biosynthesis; glycosylphosphatidylinositol-anchor biosynthesis.</text>
</comment>
<feature type="transmembrane region" description="Helical" evidence="12">
    <location>
        <begin position="687"/>
        <end position="708"/>
    </location>
</feature>
<sequence length="927" mass="105602">MWSVQALVVHLLLLGSILSIYFQSTILSDLEPLSTVRDLGLEPPADRLVVFVVDGLRAESVLADNCSAVPDLRELFVNQGLVGISRVCPPTVTRPGHIAIFGGFNEDPTAALTNFGWNPSTFDTVFNRSRNAIGWTQDVVAKVFTHLPTGGAPLRFETFSRSDISGRLKLDEWVFGKVRSFLTKEENVRPLRNTTSVVFFIYLADIDLAGHAFMPYGSNFKEKLHFTQRGIRQTFDLFESVFNDSRTVYLMTADHGMNDEGQHGGGGEREVETPFILWGAGVNRKAPDPGQNFTVNNDGLTLPLYHLEQTQFAPLMSALIGLPPPMNNVALLPLGFLNASAEYELQVMHLNAMQLLAQASVLIKRHENGILYLLLPKFESLDSAEIDQYPQRVKYLVSQGYFEEALKISQKIAKVAQNCLEYYHSYYHGPLLVATTASYLVWFYLLLVQLTRESYHPRSERRGFLTWTTLLMALGGLILLELMILQRIPYLTAFYLLLPFGILTLALAERPLKRNWLLCRFPAVHLSKIVLPAGLLILMAFHNSHIGLLYLLMVCLNNRRAFLNPTKRLFFWLCLVILLSGILVVKQNSSLDFIPKVISVYVGKSHVVYFSMVLSVIRPLILRHRHDKRVWIINIAALLATAYGIYQWDSNQPVCTYVYAACWSYLAFAFLSIPYSGAEELKGRLELIMFNMLTVHLMLTISMASLFVQIMVTEFVLGLELYEENNISWDVKDQRMDQDSDEEDYELEELQNERPMSPLKHLRLSYRYAALILLYFYVSFFGTGHWFFNFTFKPITTRLFFPQFSLHLIAAFILLKIFIPSIIVMSSIYALISFGRKNTRSIFICLFLMNDTMSLYFCYFVNNRGSWQEVRESLDHLLVTHVFIILLLVSSWISKGFLYNTKDDKPPTSADVLGIANATSLVEDSRV</sequence>
<feature type="transmembrane region" description="Helical" evidence="12">
    <location>
        <begin position="569"/>
        <end position="585"/>
    </location>
</feature>
<feature type="transmembrane region" description="Helical" evidence="12">
    <location>
        <begin position="597"/>
        <end position="617"/>
    </location>
</feature>
<feature type="transmembrane region" description="Helical" evidence="12">
    <location>
        <begin position="766"/>
        <end position="788"/>
    </location>
</feature>
<feature type="transmembrane region" description="Helical" evidence="12">
    <location>
        <begin position="874"/>
        <end position="893"/>
    </location>
</feature>
<evidence type="ECO:0000256" key="11">
    <source>
        <dbReference type="ARBA" id="ARBA00023180"/>
    </source>
</evidence>
<evidence type="ECO:0000256" key="12">
    <source>
        <dbReference type="RuleBase" id="RU367138"/>
    </source>
</evidence>
<dbReference type="EC" id="2.-.-.-" evidence="12"/>
<evidence type="ECO:0000256" key="5">
    <source>
        <dbReference type="ARBA" id="ARBA00022502"/>
    </source>
</evidence>
<evidence type="ECO:0000313" key="14">
    <source>
        <dbReference type="RefSeq" id="XP_016974499.1"/>
    </source>
</evidence>
<feature type="transmembrane region" description="Helical" evidence="12">
    <location>
        <begin position="463"/>
        <end position="484"/>
    </location>
</feature>
<evidence type="ECO:0000259" key="13">
    <source>
        <dbReference type="Pfam" id="PF04987"/>
    </source>
</evidence>
<gene>
    <name evidence="14" type="primary">LOC108041183</name>
</gene>
<dbReference type="GO" id="GO:0051377">
    <property type="term" value="F:mannose-ethanolamine phosphotransferase activity"/>
    <property type="evidence" value="ECO:0007669"/>
    <property type="project" value="UniProtKB-UniRule"/>
</dbReference>
<evidence type="ECO:0000256" key="1">
    <source>
        <dbReference type="ARBA" id="ARBA00004477"/>
    </source>
</evidence>
<organism evidence="14">
    <name type="scientific">Drosophila rhopaloa</name>
    <name type="common">Fruit fly</name>
    <dbReference type="NCBI Taxonomy" id="1041015"/>
    <lineage>
        <taxon>Eukaryota</taxon>
        <taxon>Metazoa</taxon>
        <taxon>Ecdysozoa</taxon>
        <taxon>Arthropoda</taxon>
        <taxon>Hexapoda</taxon>
        <taxon>Insecta</taxon>
        <taxon>Pterygota</taxon>
        <taxon>Neoptera</taxon>
        <taxon>Endopterygota</taxon>
        <taxon>Diptera</taxon>
        <taxon>Brachycera</taxon>
        <taxon>Muscomorpha</taxon>
        <taxon>Ephydroidea</taxon>
        <taxon>Drosophilidae</taxon>
        <taxon>Drosophila</taxon>
        <taxon>Sophophora</taxon>
    </lineage>
</organism>
<dbReference type="InterPro" id="IPR017850">
    <property type="entry name" value="Alkaline_phosphatase_core_sf"/>
</dbReference>
<comment type="subcellular location">
    <subcellularLocation>
        <location evidence="1 12">Endoplasmic reticulum membrane</location>
        <topology evidence="1 12">Multi-pass membrane protein</topology>
    </subcellularLocation>
</comment>
<proteinExistence type="inferred from homology"/>
<dbReference type="Gene3D" id="3.40.720.10">
    <property type="entry name" value="Alkaline Phosphatase, subunit A"/>
    <property type="match status" value="1"/>
</dbReference>
<evidence type="ECO:0000256" key="10">
    <source>
        <dbReference type="ARBA" id="ARBA00023136"/>
    </source>
</evidence>
<feature type="transmembrane region" description="Helical" evidence="12">
    <location>
        <begin position="843"/>
        <end position="862"/>
    </location>
</feature>
<evidence type="ECO:0000256" key="6">
    <source>
        <dbReference type="ARBA" id="ARBA00022679"/>
    </source>
</evidence>
<dbReference type="AlphaFoldDB" id="A0A6P4ED78"/>
<dbReference type="UniPathway" id="UPA00196"/>
<evidence type="ECO:0000256" key="4">
    <source>
        <dbReference type="ARBA" id="ARBA00020831"/>
    </source>
</evidence>
<evidence type="ECO:0000256" key="2">
    <source>
        <dbReference type="ARBA" id="ARBA00004687"/>
    </source>
</evidence>
<dbReference type="OrthoDB" id="2748310at2759"/>
<dbReference type="Pfam" id="PF01663">
    <property type="entry name" value="Phosphodiest"/>
    <property type="match status" value="1"/>
</dbReference>
<keyword evidence="7 12" id="KW-0812">Transmembrane</keyword>
<dbReference type="GO" id="GO:0006506">
    <property type="term" value="P:GPI anchor biosynthetic process"/>
    <property type="evidence" value="ECO:0007669"/>
    <property type="project" value="UniProtKB-UniPathway"/>
</dbReference>
<dbReference type="PANTHER" id="PTHR12250:SF0">
    <property type="entry name" value="GPI ETHANOLAMINE PHOSPHATE TRANSFERASE 1"/>
    <property type="match status" value="1"/>
</dbReference>
<keyword evidence="10 12" id="KW-0472">Membrane</keyword>
<name>A0A6P4ED78_DRORH</name>
<reference evidence="14" key="1">
    <citation type="submission" date="2025-08" db="UniProtKB">
        <authorList>
            <consortium name="RefSeq"/>
        </authorList>
    </citation>
    <scope>IDENTIFICATION</scope>
</reference>
<dbReference type="FunFam" id="3.40.720.10:FF:000132">
    <property type="entry name" value="AT28040p"/>
    <property type="match status" value="1"/>
</dbReference>
<keyword evidence="8 12" id="KW-0256">Endoplasmic reticulum</keyword>
<evidence type="ECO:0000256" key="7">
    <source>
        <dbReference type="ARBA" id="ARBA00022692"/>
    </source>
</evidence>
<evidence type="ECO:0000256" key="3">
    <source>
        <dbReference type="ARBA" id="ARBA00008400"/>
    </source>
</evidence>
<evidence type="ECO:0000256" key="8">
    <source>
        <dbReference type="ARBA" id="ARBA00022824"/>
    </source>
</evidence>
<feature type="transmembrane region" description="Helical" evidence="12">
    <location>
        <begin position="658"/>
        <end position="675"/>
    </location>
</feature>
<keyword evidence="5 12" id="KW-0337">GPI-anchor biosynthesis</keyword>
<dbReference type="InterPro" id="IPR007070">
    <property type="entry name" value="GPI_EtnP_transferase_1"/>
</dbReference>
<dbReference type="PANTHER" id="PTHR12250">
    <property type="entry name" value="PHOSPHATIDYLINOSITOL GLYCAN, CLASS N"/>
    <property type="match status" value="1"/>
</dbReference>
<evidence type="ECO:0000256" key="9">
    <source>
        <dbReference type="ARBA" id="ARBA00022989"/>
    </source>
</evidence>
<dbReference type="InterPro" id="IPR002591">
    <property type="entry name" value="Phosphodiest/P_Trfase"/>
</dbReference>
<dbReference type="GO" id="GO:0005789">
    <property type="term" value="C:endoplasmic reticulum membrane"/>
    <property type="evidence" value="ECO:0007669"/>
    <property type="project" value="UniProtKB-SubCell"/>
</dbReference>
<dbReference type="SUPFAM" id="SSF53649">
    <property type="entry name" value="Alkaline phosphatase-like"/>
    <property type="match status" value="1"/>
</dbReference>
<keyword evidence="9 12" id="KW-1133">Transmembrane helix</keyword>
<feature type="transmembrane region" description="Helical" evidence="12">
    <location>
        <begin position="808"/>
        <end position="831"/>
    </location>
</feature>
<dbReference type="GeneID" id="108041183"/>
<dbReference type="InterPro" id="IPR017852">
    <property type="entry name" value="GPI_EtnP_transferase_1_C"/>
</dbReference>
<feature type="transmembrane region" description="Helical" evidence="12">
    <location>
        <begin position="629"/>
        <end position="646"/>
    </location>
</feature>
<feature type="transmembrane region" description="Helical" evidence="12">
    <location>
        <begin position="490"/>
        <end position="508"/>
    </location>
</feature>
<accession>A0A6P4ED78</accession>